<feature type="region of interest" description="Disordered" evidence="1">
    <location>
        <begin position="115"/>
        <end position="135"/>
    </location>
</feature>
<dbReference type="STRING" id="1268072.PSAB_10765"/>
<dbReference type="PATRIC" id="fig|1268072.3.peg.2238"/>
<reference evidence="2 3" key="1">
    <citation type="journal article" date="2014" name="PLoS Genet.">
        <title>Comparative Genomic Analysis of N2-Fixing and Non-N2-Fixing Paenibacillus spp.: Organization, Evolution and Expression of the Nitrogen Fixation Genes.</title>
        <authorList>
            <person name="Xie J.B."/>
            <person name="Du Z."/>
            <person name="Bai L."/>
            <person name="Tian C."/>
            <person name="Zhang Y."/>
            <person name="Xie J.Y."/>
            <person name="Wang T."/>
            <person name="Liu X."/>
            <person name="Chen X."/>
            <person name="Cheng Q."/>
            <person name="Chen S."/>
            <person name="Li J."/>
        </authorList>
    </citation>
    <scope>NUCLEOTIDE SEQUENCE [LARGE SCALE GENOMIC DNA]</scope>
    <source>
        <strain evidence="2 3">T27</strain>
    </source>
</reference>
<sequence length="481" mass="54812">MIIKQSDMEQTGIVPFDQYELPSFPVDIFPNWLGQFVLSVSDASQTPTDASGFAALSVLSTALSKKFLIRPFTRGSWTELNNLYTVVIMPSGERKSVVHNAFVWPVIEYEKRKRKEALQDKDSDSDEDGSMPRFIADDTTPEKLIGLMKKNNERMAVLSSEGGLFEMLDGKRYTTTPNLDVYLKSYTGDYLAVDRMGRPSEVLNNPILTIGLFVQPSVLQGLPDRLADRGLFGRFLYAKPRSMRGKRDVTPKEIDEHAAQKFYASITAMMEFNPKYPIQLSLSEEAQELFLAFLKEQEESLNNDLAFDFMTSWTERLPAHLLRIASLLHAAEQFELGEDVLGDINRIISLDTIERVLGTIQYFVDHALAAFGCIKSDEELESAKYLWNVLVREGKQDYRKQYIWQKTKGKFARVERLDTAISILRQRSYLDIETDCSKPGRKALLIRLNPKAIELFDPYRSKRASVNQAERISLPKEIVKG</sequence>
<protein>
    <submittedName>
        <fullName evidence="2">DnaB domain-containing protein helicase domain-containing protein</fullName>
    </submittedName>
</protein>
<keyword evidence="2" id="KW-0067">ATP-binding</keyword>
<accession>X4ZY08</accession>
<dbReference type="AlphaFoldDB" id="X4ZY08"/>
<dbReference type="Pfam" id="PF13148">
    <property type="entry name" value="DUF3987"/>
    <property type="match status" value="2"/>
</dbReference>
<dbReference type="eggNOG" id="COG0305">
    <property type="taxonomic scope" value="Bacteria"/>
</dbReference>
<evidence type="ECO:0000313" key="2">
    <source>
        <dbReference type="EMBL" id="AHV97083.1"/>
    </source>
</evidence>
<organism evidence="2 3">
    <name type="scientific">Paenibacillus sabinae T27</name>
    <dbReference type="NCBI Taxonomy" id="1268072"/>
    <lineage>
        <taxon>Bacteria</taxon>
        <taxon>Bacillati</taxon>
        <taxon>Bacillota</taxon>
        <taxon>Bacilli</taxon>
        <taxon>Bacillales</taxon>
        <taxon>Paenibacillaceae</taxon>
        <taxon>Paenibacillus</taxon>
    </lineage>
</organism>
<proteinExistence type="predicted"/>
<dbReference type="InterPro" id="IPR025048">
    <property type="entry name" value="DUF3987"/>
</dbReference>
<dbReference type="RefSeq" id="WP_025334617.1">
    <property type="nucleotide sequence ID" value="NZ_CP004078.1"/>
</dbReference>
<dbReference type="OrthoDB" id="6272730at2"/>
<name>X4ZY08_9BACL</name>
<dbReference type="Proteomes" id="UP000019772">
    <property type="component" value="Chromosome"/>
</dbReference>
<keyword evidence="2" id="KW-0547">Nucleotide-binding</keyword>
<keyword evidence="3" id="KW-1185">Reference proteome</keyword>
<evidence type="ECO:0000256" key="1">
    <source>
        <dbReference type="SAM" id="MobiDB-lite"/>
    </source>
</evidence>
<dbReference type="EMBL" id="CP004078">
    <property type="protein sequence ID" value="AHV97083.1"/>
    <property type="molecule type" value="Genomic_DNA"/>
</dbReference>
<evidence type="ECO:0000313" key="3">
    <source>
        <dbReference type="Proteomes" id="UP000019772"/>
    </source>
</evidence>
<keyword evidence="2" id="KW-0347">Helicase</keyword>
<dbReference type="KEGG" id="psab:PSAB_10765"/>
<dbReference type="GO" id="GO:0004386">
    <property type="term" value="F:helicase activity"/>
    <property type="evidence" value="ECO:0007669"/>
    <property type="project" value="UniProtKB-KW"/>
</dbReference>
<gene>
    <name evidence="2" type="ORF">PSAB_10765</name>
</gene>
<dbReference type="HOGENOM" id="CLU_020866_3_0_9"/>
<keyword evidence="2" id="KW-0378">Hydrolase</keyword>